<dbReference type="EMBL" id="WOCE01000006">
    <property type="protein sequence ID" value="KAE9611681.1"/>
    <property type="molecule type" value="Genomic_DNA"/>
</dbReference>
<organism evidence="10 11">
    <name type="scientific">Lupinus albus</name>
    <name type="common">White lupine</name>
    <name type="synonym">Lupinus termis</name>
    <dbReference type="NCBI Taxonomy" id="3870"/>
    <lineage>
        <taxon>Eukaryota</taxon>
        <taxon>Viridiplantae</taxon>
        <taxon>Streptophyta</taxon>
        <taxon>Embryophyta</taxon>
        <taxon>Tracheophyta</taxon>
        <taxon>Spermatophyta</taxon>
        <taxon>Magnoliopsida</taxon>
        <taxon>eudicotyledons</taxon>
        <taxon>Gunneridae</taxon>
        <taxon>Pentapetalae</taxon>
        <taxon>rosids</taxon>
        <taxon>fabids</taxon>
        <taxon>Fabales</taxon>
        <taxon>Fabaceae</taxon>
        <taxon>Papilionoideae</taxon>
        <taxon>50 kb inversion clade</taxon>
        <taxon>genistoids sensu lato</taxon>
        <taxon>core genistoids</taxon>
        <taxon>Genisteae</taxon>
        <taxon>Lupinus</taxon>
    </lineage>
</organism>
<dbReference type="AlphaFoldDB" id="A0A6A4QCY8"/>
<sequence length="302" mass="34132">MSTLLDHSTAANLPYGEDSGEIFSDHLSPPVDEATITSLIETEINHMPEGDYLHRCRHRLVNMTARLDAVNWILKVHACYQFRPVTAFLSINYLDRFLSCTSLPRENGWEFQLVSVACFSLAAKMEEPEVPYLMDLQLFEPRFVIQPKMIQRMELWVMANLNWSLHSVTPFDYLHYFITNLPSSSSSKTETQLMNRLFFTASDLIISTVRVIDFLGFAPSTIAAAAVLCSTAIVLGQAPLPHSFHRRLNNEMVKCCQQLMEEHIVDTCPHKEDRVEVASPVGVLDAPSCSSCDMSSDRNNNV</sequence>
<keyword evidence="11" id="KW-1185">Reference proteome</keyword>
<dbReference type="SMART" id="SM00385">
    <property type="entry name" value="CYCLIN"/>
    <property type="match status" value="1"/>
</dbReference>
<dbReference type="Pfam" id="PF00134">
    <property type="entry name" value="Cyclin_N"/>
    <property type="match status" value="1"/>
</dbReference>
<dbReference type="PROSITE" id="PS00292">
    <property type="entry name" value="CYCLINS"/>
    <property type="match status" value="1"/>
</dbReference>
<dbReference type="Pfam" id="PF02984">
    <property type="entry name" value="Cyclin_C"/>
    <property type="match status" value="1"/>
</dbReference>
<dbReference type="SMART" id="SM01332">
    <property type="entry name" value="Cyclin_C"/>
    <property type="match status" value="1"/>
</dbReference>
<dbReference type="GO" id="GO:0051301">
    <property type="term" value="P:cell division"/>
    <property type="evidence" value="ECO:0007669"/>
    <property type="project" value="UniProtKB-KW"/>
</dbReference>
<keyword evidence="5" id="KW-0131">Cell cycle</keyword>
<dbReference type="InterPro" id="IPR006671">
    <property type="entry name" value="Cyclin_N"/>
</dbReference>
<gene>
    <name evidence="10" type="ORF">Lalb_Chr06g0165041</name>
</gene>
<evidence type="ECO:0000313" key="11">
    <source>
        <dbReference type="Proteomes" id="UP000447434"/>
    </source>
</evidence>
<evidence type="ECO:0000259" key="9">
    <source>
        <dbReference type="SMART" id="SM01332"/>
    </source>
</evidence>
<dbReference type="Gene3D" id="1.10.472.10">
    <property type="entry name" value="Cyclin-like"/>
    <property type="match status" value="2"/>
</dbReference>
<dbReference type="InterPro" id="IPR013763">
    <property type="entry name" value="Cyclin-like_dom"/>
</dbReference>
<evidence type="ECO:0000256" key="5">
    <source>
        <dbReference type="ARBA" id="ARBA00023306"/>
    </source>
</evidence>
<comment type="caution">
    <text evidence="10">The sequence shown here is derived from an EMBL/GenBank/DDBJ whole genome shotgun (WGS) entry which is preliminary data.</text>
</comment>
<dbReference type="InterPro" id="IPR039361">
    <property type="entry name" value="Cyclin"/>
</dbReference>
<evidence type="ECO:0000256" key="6">
    <source>
        <dbReference type="ARBA" id="ARBA00032263"/>
    </source>
</evidence>
<dbReference type="InterPro" id="IPR004367">
    <property type="entry name" value="Cyclin_C-dom"/>
</dbReference>
<dbReference type="OrthoDB" id="5590282at2759"/>
<keyword evidence="3" id="KW-0132">Cell division</keyword>
<dbReference type="PANTHER" id="PTHR10177">
    <property type="entry name" value="CYCLINS"/>
    <property type="match status" value="1"/>
</dbReference>
<evidence type="ECO:0000256" key="3">
    <source>
        <dbReference type="ARBA" id="ARBA00022618"/>
    </source>
</evidence>
<dbReference type="SUPFAM" id="SSF47954">
    <property type="entry name" value="Cyclin-like"/>
    <property type="match status" value="1"/>
</dbReference>
<comment type="subunit">
    <text evidence="2">Interacts with the CDC2 protein kinase to form a serine/threonine kinase holoenzyme complex also known as maturation promoting factor (MPF). The cyclin subunit imparts substrate specificity to the complex.</text>
</comment>
<feature type="domain" description="Cyclin C-terminal" evidence="9">
    <location>
        <begin position="168"/>
        <end position="292"/>
    </location>
</feature>
<dbReference type="FunFam" id="1.10.472.10:FF:000060">
    <property type="entry name" value="D6-type cyclin"/>
    <property type="match status" value="1"/>
</dbReference>
<dbReference type="Proteomes" id="UP000447434">
    <property type="component" value="Chromosome 6"/>
</dbReference>
<evidence type="ECO:0000256" key="7">
    <source>
        <dbReference type="RuleBase" id="RU000383"/>
    </source>
</evidence>
<accession>A0A6A4QCY8</accession>
<proteinExistence type="inferred from homology"/>
<comment type="similarity">
    <text evidence="1">Belongs to the cyclin family. Cyclin D subfamily.</text>
</comment>
<evidence type="ECO:0000259" key="8">
    <source>
        <dbReference type="SMART" id="SM00385"/>
    </source>
</evidence>
<evidence type="ECO:0000256" key="4">
    <source>
        <dbReference type="ARBA" id="ARBA00023127"/>
    </source>
</evidence>
<evidence type="ECO:0000256" key="1">
    <source>
        <dbReference type="ARBA" id="ARBA00009065"/>
    </source>
</evidence>
<protein>
    <recommendedName>
        <fullName evidence="6">B-like cyclin</fullName>
    </recommendedName>
</protein>
<name>A0A6A4QCY8_LUPAL</name>
<evidence type="ECO:0000313" key="10">
    <source>
        <dbReference type="EMBL" id="KAE9611681.1"/>
    </source>
</evidence>
<dbReference type="InterPro" id="IPR036915">
    <property type="entry name" value="Cyclin-like_sf"/>
</dbReference>
<evidence type="ECO:0000256" key="2">
    <source>
        <dbReference type="ARBA" id="ARBA00011177"/>
    </source>
</evidence>
<reference evidence="11" key="1">
    <citation type="journal article" date="2020" name="Nat. Commun.">
        <title>Genome sequence of the cluster root forming white lupin.</title>
        <authorList>
            <person name="Hufnagel B."/>
            <person name="Marques A."/>
            <person name="Soriano A."/>
            <person name="Marques L."/>
            <person name="Divol F."/>
            <person name="Doumas P."/>
            <person name="Sallet E."/>
            <person name="Mancinotti D."/>
            <person name="Carrere S."/>
            <person name="Marande W."/>
            <person name="Arribat S."/>
            <person name="Keller J."/>
            <person name="Huneau C."/>
            <person name="Blein T."/>
            <person name="Aime D."/>
            <person name="Laguerre M."/>
            <person name="Taylor J."/>
            <person name="Schubert V."/>
            <person name="Nelson M."/>
            <person name="Geu-Flores F."/>
            <person name="Crespi M."/>
            <person name="Gallardo-Guerrero K."/>
            <person name="Delaux P.-M."/>
            <person name="Salse J."/>
            <person name="Berges H."/>
            <person name="Guyot R."/>
            <person name="Gouzy J."/>
            <person name="Peret B."/>
        </authorList>
    </citation>
    <scope>NUCLEOTIDE SEQUENCE [LARGE SCALE GENOMIC DNA]</scope>
    <source>
        <strain evidence="11">cv. Amiga</strain>
    </source>
</reference>
<dbReference type="CDD" id="cd20543">
    <property type="entry name" value="CYCLIN_AtCycD-like_rpt1"/>
    <property type="match status" value="1"/>
</dbReference>
<keyword evidence="4 7" id="KW-0195">Cyclin</keyword>
<dbReference type="CDD" id="cd20544">
    <property type="entry name" value="CYCLIN_AtCycD-like_rpt2"/>
    <property type="match status" value="1"/>
</dbReference>
<dbReference type="InterPro" id="IPR048258">
    <property type="entry name" value="Cyclins_cyclin-box"/>
</dbReference>
<feature type="domain" description="Cyclin-like" evidence="8">
    <location>
        <begin position="71"/>
        <end position="159"/>
    </location>
</feature>